<comment type="cofactor">
    <cofactor evidence="5">
        <name>[2Fe-2S] cluster</name>
        <dbReference type="ChEBI" id="CHEBI:190135"/>
    </cofactor>
</comment>
<evidence type="ECO:0000313" key="8">
    <source>
        <dbReference type="EMBL" id="AEW06462.1"/>
    </source>
</evidence>
<evidence type="ECO:0000256" key="5">
    <source>
        <dbReference type="ARBA" id="ARBA00034078"/>
    </source>
</evidence>
<dbReference type="EC" id="1.14.13.-" evidence="8"/>
<feature type="domain" description="Rieske" evidence="7">
    <location>
        <begin position="4"/>
        <end position="98"/>
    </location>
</feature>
<keyword evidence="2" id="KW-0479">Metal-binding</keyword>
<dbReference type="HOGENOM" id="CLU_055690_5_0_9"/>
<comment type="similarity">
    <text evidence="6">Belongs to the bacterial ring-hydroxylating dioxygenase ferredoxin component family.</text>
</comment>
<reference evidence="8 9" key="2">
    <citation type="journal article" date="2012" name="Stand. Genomic Sci.">
        <title>Complete genome sequence of the moderately thermophilic mineral-sulfide-oxidizing firmicute Sulfobacillus acidophilus type strain (NAL(T)).</title>
        <authorList>
            <person name="Anderson I."/>
            <person name="Chertkov O."/>
            <person name="Chen A."/>
            <person name="Saunders E."/>
            <person name="Lapidus A."/>
            <person name="Nolan M."/>
            <person name="Lucas S."/>
            <person name="Hammon N."/>
            <person name="Deshpande S."/>
            <person name="Cheng J.F."/>
            <person name="Han C."/>
            <person name="Tapia R."/>
            <person name="Goodwin L.A."/>
            <person name="Pitluck S."/>
            <person name="Liolios K."/>
            <person name="Pagani I."/>
            <person name="Ivanova N."/>
            <person name="Mikhailova N."/>
            <person name="Pati A."/>
            <person name="Palaniappan K."/>
            <person name="Land M."/>
            <person name="Pan C."/>
            <person name="Rohde M."/>
            <person name="Pukall R."/>
            <person name="Goker M."/>
            <person name="Detter J.C."/>
            <person name="Woyke T."/>
            <person name="Bristow J."/>
            <person name="Eisen J.A."/>
            <person name="Markowitz V."/>
            <person name="Hugenholtz P."/>
            <person name="Kyrpides N.C."/>
            <person name="Klenk H.P."/>
            <person name="Mavromatis K."/>
        </authorList>
    </citation>
    <scope>NUCLEOTIDE SEQUENCE [LARGE SCALE GENOMIC DNA]</scope>
    <source>
        <strain evidence="9">ATCC 700253 / DSM 10332 / NAL</strain>
    </source>
</reference>
<dbReference type="InterPro" id="IPR017941">
    <property type="entry name" value="Rieske_2Fe-2S"/>
</dbReference>
<dbReference type="GO" id="GO:0004497">
    <property type="term" value="F:monooxygenase activity"/>
    <property type="evidence" value="ECO:0007669"/>
    <property type="project" value="UniProtKB-ARBA"/>
</dbReference>
<evidence type="ECO:0000256" key="6">
    <source>
        <dbReference type="ARBA" id="ARBA00038001"/>
    </source>
</evidence>
<dbReference type="KEGG" id="sap:Sulac_3002"/>
<dbReference type="GO" id="GO:0051537">
    <property type="term" value="F:2 iron, 2 sulfur cluster binding"/>
    <property type="evidence" value="ECO:0007669"/>
    <property type="project" value="UniProtKB-KW"/>
</dbReference>
<dbReference type="PATRIC" id="fig|679936.5.peg.3099"/>
<dbReference type="STRING" id="679936.Sulac_3002"/>
<dbReference type="PANTHER" id="PTHR21496:SF0">
    <property type="entry name" value="RIESKE DOMAIN-CONTAINING PROTEIN"/>
    <property type="match status" value="1"/>
</dbReference>
<dbReference type="Pfam" id="PF00355">
    <property type="entry name" value="Rieske"/>
    <property type="match status" value="1"/>
</dbReference>
<evidence type="ECO:0000256" key="2">
    <source>
        <dbReference type="ARBA" id="ARBA00022723"/>
    </source>
</evidence>
<protein>
    <submittedName>
        <fullName evidence="8">Toluene 4-monooxygenase protein C</fullName>
        <ecNumber evidence="8">1.14.13.-</ecNumber>
    </submittedName>
</protein>
<sequence>MVQERVCHQDDLWDGETRMVHVGGRPVLLVKMEGRLMAFQGWCPHQAYSLEEAEFDGQTITCAAHLWQFDGMTGKGINPRHARLKTFRVLIDAEGFASVEI</sequence>
<organism evidence="8 9">
    <name type="scientific">Sulfobacillus acidophilus (strain ATCC 700253 / DSM 10332 / NAL)</name>
    <dbReference type="NCBI Taxonomy" id="679936"/>
    <lineage>
        <taxon>Bacteria</taxon>
        <taxon>Bacillati</taxon>
        <taxon>Bacillota</taxon>
        <taxon>Clostridia</taxon>
        <taxon>Eubacteriales</taxon>
        <taxon>Clostridiales Family XVII. Incertae Sedis</taxon>
        <taxon>Sulfobacillus</taxon>
    </lineage>
</organism>
<dbReference type="Proteomes" id="UP000005439">
    <property type="component" value="Chromosome"/>
</dbReference>
<reference evidence="9" key="1">
    <citation type="submission" date="2011-12" db="EMBL/GenBank/DDBJ databases">
        <title>The complete genome of chromosome of Sulfobacillus acidophilus DSM 10332.</title>
        <authorList>
            <person name="Lucas S."/>
            <person name="Han J."/>
            <person name="Lapidus A."/>
            <person name="Bruce D."/>
            <person name="Goodwin L."/>
            <person name="Pitluck S."/>
            <person name="Peters L."/>
            <person name="Kyrpides N."/>
            <person name="Mavromatis K."/>
            <person name="Ivanova N."/>
            <person name="Mikhailova N."/>
            <person name="Chertkov O."/>
            <person name="Saunders E."/>
            <person name="Detter J.C."/>
            <person name="Tapia R."/>
            <person name="Han C."/>
            <person name="Land M."/>
            <person name="Hauser L."/>
            <person name="Markowitz V."/>
            <person name="Cheng J.-F."/>
            <person name="Hugenholtz P."/>
            <person name="Woyke T."/>
            <person name="Wu D."/>
            <person name="Pukall R."/>
            <person name="Gehrich-Schroeter G."/>
            <person name="Schneider S."/>
            <person name="Klenk H.-P."/>
            <person name="Eisen J.A."/>
        </authorList>
    </citation>
    <scope>NUCLEOTIDE SEQUENCE [LARGE SCALE GENOMIC DNA]</scope>
    <source>
        <strain evidence="9">ATCC 700253 / DSM 10332 / NAL</strain>
    </source>
</reference>
<keyword evidence="8" id="KW-0560">Oxidoreductase</keyword>
<dbReference type="AlphaFoldDB" id="G8U0C0"/>
<accession>G8U0C0</accession>
<evidence type="ECO:0000256" key="1">
    <source>
        <dbReference type="ARBA" id="ARBA00022714"/>
    </source>
</evidence>
<proteinExistence type="inferred from homology"/>
<evidence type="ECO:0000259" key="7">
    <source>
        <dbReference type="PROSITE" id="PS51296"/>
    </source>
</evidence>
<gene>
    <name evidence="8" type="ordered locus">Sulac_3002</name>
</gene>
<name>G8U0C0_SULAD</name>
<keyword evidence="3" id="KW-0408">Iron</keyword>
<dbReference type="Gene3D" id="2.102.10.10">
    <property type="entry name" value="Rieske [2Fe-2S] iron-sulphur domain"/>
    <property type="match status" value="1"/>
</dbReference>
<keyword evidence="4" id="KW-0411">Iron-sulfur</keyword>
<dbReference type="InterPro" id="IPR036922">
    <property type="entry name" value="Rieske_2Fe-2S_sf"/>
</dbReference>
<evidence type="ECO:0000256" key="3">
    <source>
        <dbReference type="ARBA" id="ARBA00023004"/>
    </source>
</evidence>
<dbReference type="GO" id="GO:0016705">
    <property type="term" value="F:oxidoreductase activity, acting on paired donors, with incorporation or reduction of molecular oxygen"/>
    <property type="evidence" value="ECO:0007669"/>
    <property type="project" value="UniProtKB-ARBA"/>
</dbReference>
<dbReference type="PROSITE" id="PS51296">
    <property type="entry name" value="RIESKE"/>
    <property type="match status" value="1"/>
</dbReference>
<keyword evidence="1" id="KW-0001">2Fe-2S</keyword>
<dbReference type="PANTHER" id="PTHR21496">
    <property type="entry name" value="FERREDOXIN-RELATED"/>
    <property type="match status" value="1"/>
</dbReference>
<dbReference type="GO" id="GO:0046872">
    <property type="term" value="F:metal ion binding"/>
    <property type="evidence" value="ECO:0007669"/>
    <property type="project" value="UniProtKB-KW"/>
</dbReference>
<evidence type="ECO:0000313" key="9">
    <source>
        <dbReference type="Proteomes" id="UP000005439"/>
    </source>
</evidence>
<keyword evidence="9" id="KW-1185">Reference proteome</keyword>
<dbReference type="EMBL" id="CP003179">
    <property type="protein sequence ID" value="AEW06462.1"/>
    <property type="molecule type" value="Genomic_DNA"/>
</dbReference>
<dbReference type="SUPFAM" id="SSF50022">
    <property type="entry name" value="ISP domain"/>
    <property type="match status" value="1"/>
</dbReference>
<evidence type="ECO:0000256" key="4">
    <source>
        <dbReference type="ARBA" id="ARBA00023014"/>
    </source>
</evidence>